<dbReference type="GO" id="GO:0006886">
    <property type="term" value="P:intracellular protein transport"/>
    <property type="evidence" value="ECO:0007669"/>
    <property type="project" value="InterPro"/>
</dbReference>
<dbReference type="Gramene" id="AET1Gv20663700.9">
    <property type="protein sequence ID" value="AET1Gv20663700.9"/>
    <property type="gene ID" value="AET1Gv20663700"/>
</dbReference>
<keyword evidence="3" id="KW-1185">Reference proteome</keyword>
<dbReference type="Proteomes" id="UP000015105">
    <property type="component" value="Chromosome 1D"/>
</dbReference>
<dbReference type="GO" id="GO:0030127">
    <property type="term" value="C:COPII vesicle coat"/>
    <property type="evidence" value="ECO:0007669"/>
    <property type="project" value="InterPro"/>
</dbReference>
<dbReference type="InterPro" id="IPR036175">
    <property type="entry name" value="Sec23/24_helical_dom_sf"/>
</dbReference>
<dbReference type="GO" id="GO:0008270">
    <property type="term" value="F:zinc ion binding"/>
    <property type="evidence" value="ECO:0007669"/>
    <property type="project" value="TreeGrafter"/>
</dbReference>
<dbReference type="PANTHER" id="PTHR13803">
    <property type="entry name" value="SEC24-RELATED PROTEIN"/>
    <property type="match status" value="1"/>
</dbReference>
<sequence>MIPQFVFGLLRSPLLRLHEEGIHPDYRIYLQCLFSSLEPSSLAKAIYPLLISYSSPNKQAFPRHTLSRAALTMSESPIFLLDAFTNLVVYYSSTADPSLPFPPPHDCKYHPFTIRWACCLFFCLSRRLICWQLKISCRSFENND</sequence>
<accession>A0A452Z7N8</accession>
<dbReference type="AlphaFoldDB" id="A0A452Z7N8"/>
<feature type="domain" description="Sec23/Sec24 helical" evidence="1">
    <location>
        <begin position="1"/>
        <end position="43"/>
    </location>
</feature>
<protein>
    <recommendedName>
        <fullName evidence="1">Sec23/Sec24 helical domain-containing protein</fullName>
    </recommendedName>
</protein>
<organism evidence="2 3">
    <name type="scientific">Aegilops tauschii subsp. strangulata</name>
    <name type="common">Goatgrass</name>
    <dbReference type="NCBI Taxonomy" id="200361"/>
    <lineage>
        <taxon>Eukaryota</taxon>
        <taxon>Viridiplantae</taxon>
        <taxon>Streptophyta</taxon>
        <taxon>Embryophyta</taxon>
        <taxon>Tracheophyta</taxon>
        <taxon>Spermatophyta</taxon>
        <taxon>Magnoliopsida</taxon>
        <taxon>Liliopsida</taxon>
        <taxon>Poales</taxon>
        <taxon>Poaceae</taxon>
        <taxon>BOP clade</taxon>
        <taxon>Pooideae</taxon>
        <taxon>Triticodae</taxon>
        <taxon>Triticeae</taxon>
        <taxon>Triticinae</taxon>
        <taxon>Aegilops</taxon>
    </lineage>
</organism>
<evidence type="ECO:0000259" key="1">
    <source>
        <dbReference type="Pfam" id="PF04815"/>
    </source>
</evidence>
<dbReference type="PANTHER" id="PTHR13803:SF17">
    <property type="entry name" value="PROTEIN TRANSPORT PROTEIN SEC24"/>
    <property type="match status" value="1"/>
</dbReference>
<dbReference type="EnsemblPlants" id="AET1Gv20663700.9">
    <property type="protein sequence ID" value="AET1Gv20663700.9"/>
    <property type="gene ID" value="AET1Gv20663700"/>
</dbReference>
<reference evidence="3" key="2">
    <citation type="journal article" date="2017" name="Nat. Plants">
        <title>The Aegilops tauschii genome reveals multiple impacts of transposons.</title>
        <authorList>
            <person name="Zhao G."/>
            <person name="Zou C."/>
            <person name="Li K."/>
            <person name="Wang K."/>
            <person name="Li T."/>
            <person name="Gao L."/>
            <person name="Zhang X."/>
            <person name="Wang H."/>
            <person name="Yang Z."/>
            <person name="Liu X."/>
            <person name="Jiang W."/>
            <person name="Mao L."/>
            <person name="Kong X."/>
            <person name="Jiao Y."/>
            <person name="Jia J."/>
        </authorList>
    </citation>
    <scope>NUCLEOTIDE SEQUENCE [LARGE SCALE GENOMIC DNA]</scope>
    <source>
        <strain evidence="3">cv. AL8/78</strain>
    </source>
</reference>
<proteinExistence type="predicted"/>
<dbReference type="InterPro" id="IPR050550">
    <property type="entry name" value="SEC23_SEC24_subfamily"/>
</dbReference>
<dbReference type="SUPFAM" id="SSF81811">
    <property type="entry name" value="Helical domain of Sec23/24"/>
    <property type="match status" value="1"/>
</dbReference>
<reference evidence="3" key="1">
    <citation type="journal article" date="2014" name="Science">
        <title>Ancient hybridizations among the ancestral genomes of bread wheat.</title>
        <authorList>
            <consortium name="International Wheat Genome Sequencing Consortium,"/>
            <person name="Marcussen T."/>
            <person name="Sandve S.R."/>
            <person name="Heier L."/>
            <person name="Spannagl M."/>
            <person name="Pfeifer M."/>
            <person name="Jakobsen K.S."/>
            <person name="Wulff B.B."/>
            <person name="Steuernagel B."/>
            <person name="Mayer K.F."/>
            <person name="Olsen O.A."/>
        </authorList>
    </citation>
    <scope>NUCLEOTIDE SEQUENCE [LARGE SCALE GENOMIC DNA]</scope>
    <source>
        <strain evidence="3">cv. AL8/78</strain>
    </source>
</reference>
<dbReference type="GO" id="GO:0090110">
    <property type="term" value="P:COPII-coated vesicle cargo loading"/>
    <property type="evidence" value="ECO:0007669"/>
    <property type="project" value="TreeGrafter"/>
</dbReference>
<dbReference type="Gene3D" id="1.20.120.730">
    <property type="entry name" value="Sec23/Sec24 helical domain"/>
    <property type="match status" value="1"/>
</dbReference>
<reference evidence="2" key="5">
    <citation type="journal article" date="2021" name="G3 (Bethesda)">
        <title>Aegilops tauschii genome assembly Aet v5.0 features greater sequence contiguity and improved annotation.</title>
        <authorList>
            <person name="Wang L."/>
            <person name="Zhu T."/>
            <person name="Rodriguez J.C."/>
            <person name="Deal K.R."/>
            <person name="Dubcovsky J."/>
            <person name="McGuire P.E."/>
            <person name="Lux T."/>
            <person name="Spannagl M."/>
            <person name="Mayer K.F.X."/>
            <person name="Baldrich P."/>
            <person name="Meyers B.C."/>
            <person name="Huo N."/>
            <person name="Gu Y.Q."/>
            <person name="Zhou H."/>
            <person name="Devos K.M."/>
            <person name="Bennetzen J.L."/>
            <person name="Unver T."/>
            <person name="Budak H."/>
            <person name="Gulick P.J."/>
            <person name="Galiba G."/>
            <person name="Kalapos B."/>
            <person name="Nelson D.R."/>
            <person name="Li P."/>
            <person name="You F.M."/>
            <person name="Luo M.C."/>
            <person name="Dvorak J."/>
        </authorList>
    </citation>
    <scope>NUCLEOTIDE SEQUENCE [LARGE SCALE GENOMIC DNA]</scope>
    <source>
        <strain evidence="2">cv. AL8/78</strain>
    </source>
</reference>
<dbReference type="GO" id="GO:0070971">
    <property type="term" value="C:endoplasmic reticulum exit site"/>
    <property type="evidence" value="ECO:0007669"/>
    <property type="project" value="TreeGrafter"/>
</dbReference>
<reference evidence="2" key="3">
    <citation type="journal article" date="2017" name="Nature">
        <title>Genome sequence of the progenitor of the wheat D genome Aegilops tauschii.</title>
        <authorList>
            <person name="Luo M.C."/>
            <person name="Gu Y.Q."/>
            <person name="Puiu D."/>
            <person name="Wang H."/>
            <person name="Twardziok S.O."/>
            <person name="Deal K.R."/>
            <person name="Huo N."/>
            <person name="Zhu T."/>
            <person name="Wang L."/>
            <person name="Wang Y."/>
            <person name="McGuire P.E."/>
            <person name="Liu S."/>
            <person name="Long H."/>
            <person name="Ramasamy R.K."/>
            <person name="Rodriguez J.C."/>
            <person name="Van S.L."/>
            <person name="Yuan L."/>
            <person name="Wang Z."/>
            <person name="Xia Z."/>
            <person name="Xiao L."/>
            <person name="Anderson O.D."/>
            <person name="Ouyang S."/>
            <person name="Liang Y."/>
            <person name="Zimin A.V."/>
            <person name="Pertea G."/>
            <person name="Qi P."/>
            <person name="Bennetzen J.L."/>
            <person name="Dai X."/>
            <person name="Dawson M.W."/>
            <person name="Muller H.G."/>
            <person name="Kugler K."/>
            <person name="Rivarola-Duarte L."/>
            <person name="Spannagl M."/>
            <person name="Mayer K.F.X."/>
            <person name="Lu F.H."/>
            <person name="Bevan M.W."/>
            <person name="Leroy P."/>
            <person name="Li P."/>
            <person name="You F.M."/>
            <person name="Sun Q."/>
            <person name="Liu Z."/>
            <person name="Lyons E."/>
            <person name="Wicker T."/>
            <person name="Salzberg S.L."/>
            <person name="Devos K.M."/>
            <person name="Dvorak J."/>
        </authorList>
    </citation>
    <scope>NUCLEOTIDE SEQUENCE [LARGE SCALE GENOMIC DNA]</scope>
    <source>
        <strain evidence="2">cv. AL8/78</strain>
    </source>
</reference>
<reference evidence="2" key="4">
    <citation type="submission" date="2019-03" db="UniProtKB">
        <authorList>
            <consortium name="EnsemblPlants"/>
        </authorList>
    </citation>
    <scope>IDENTIFICATION</scope>
</reference>
<dbReference type="GO" id="GO:0000149">
    <property type="term" value="F:SNARE binding"/>
    <property type="evidence" value="ECO:0007669"/>
    <property type="project" value="TreeGrafter"/>
</dbReference>
<dbReference type="Pfam" id="PF04815">
    <property type="entry name" value="Sec23_helical"/>
    <property type="match status" value="1"/>
</dbReference>
<dbReference type="InterPro" id="IPR006900">
    <property type="entry name" value="Sec23/24_helical_dom"/>
</dbReference>
<evidence type="ECO:0000313" key="2">
    <source>
        <dbReference type="EnsemblPlants" id="AET1Gv20663700.9"/>
    </source>
</evidence>
<evidence type="ECO:0000313" key="3">
    <source>
        <dbReference type="Proteomes" id="UP000015105"/>
    </source>
</evidence>
<name>A0A452Z7N8_AEGTS</name>